<evidence type="ECO:0000313" key="1">
    <source>
        <dbReference type="EMBL" id="KZS06166.1"/>
    </source>
</evidence>
<dbReference type="AlphaFoldDB" id="A0A164NR19"/>
<name>A0A164NR19_9CRUS</name>
<reference evidence="1 2" key="1">
    <citation type="submission" date="2016-03" db="EMBL/GenBank/DDBJ databases">
        <title>EvidentialGene: Evidence-directed Construction of Genes on Genomes.</title>
        <authorList>
            <person name="Gilbert D.G."/>
            <person name="Choi J.-H."/>
            <person name="Mockaitis K."/>
            <person name="Colbourne J."/>
            <person name="Pfrender M."/>
        </authorList>
    </citation>
    <scope>NUCLEOTIDE SEQUENCE [LARGE SCALE GENOMIC DNA]</scope>
    <source>
        <strain evidence="1 2">Xinb3</strain>
        <tissue evidence="1">Complete organism</tissue>
    </source>
</reference>
<dbReference type="EMBL" id="LRGB01002842">
    <property type="protein sequence ID" value="KZS06166.1"/>
    <property type="molecule type" value="Genomic_DNA"/>
</dbReference>
<organism evidence="1 2">
    <name type="scientific">Daphnia magna</name>
    <dbReference type="NCBI Taxonomy" id="35525"/>
    <lineage>
        <taxon>Eukaryota</taxon>
        <taxon>Metazoa</taxon>
        <taxon>Ecdysozoa</taxon>
        <taxon>Arthropoda</taxon>
        <taxon>Crustacea</taxon>
        <taxon>Branchiopoda</taxon>
        <taxon>Diplostraca</taxon>
        <taxon>Cladocera</taxon>
        <taxon>Anomopoda</taxon>
        <taxon>Daphniidae</taxon>
        <taxon>Daphnia</taxon>
    </lineage>
</organism>
<comment type="caution">
    <text evidence="1">The sequence shown here is derived from an EMBL/GenBank/DDBJ whole genome shotgun (WGS) entry which is preliminary data.</text>
</comment>
<accession>A0A164NR19</accession>
<protein>
    <submittedName>
        <fullName evidence="1">Uncharacterized protein</fullName>
    </submittedName>
</protein>
<dbReference type="Proteomes" id="UP000076858">
    <property type="component" value="Unassembled WGS sequence"/>
</dbReference>
<proteinExistence type="predicted"/>
<keyword evidence="2" id="KW-1185">Reference proteome</keyword>
<evidence type="ECO:0000313" key="2">
    <source>
        <dbReference type="Proteomes" id="UP000076858"/>
    </source>
</evidence>
<sequence length="81" mass="9564">MPQISHVRSIRKFKILVSSLWSLMTVCHMVEATVKMEIKKIPLVMKILLGFLSTTKSCRMVNRCEWSYTRVTMRLSERFVK</sequence>
<gene>
    <name evidence="1" type="ORF">APZ42_030462</name>
</gene>